<evidence type="ECO:0000256" key="1">
    <source>
        <dbReference type="ARBA" id="ARBA00004429"/>
    </source>
</evidence>
<keyword evidence="7 8" id="KW-0472">Membrane</keyword>
<evidence type="ECO:0000313" key="11">
    <source>
        <dbReference type="Proteomes" id="UP000186684"/>
    </source>
</evidence>
<proteinExistence type="inferred from homology"/>
<comment type="similarity">
    <text evidence="2">Belongs to the ABC-2 integral membrane protein family.</text>
</comment>
<keyword evidence="3" id="KW-0813">Transport</keyword>
<dbReference type="GO" id="GO:0043190">
    <property type="term" value="C:ATP-binding cassette (ABC) transporter complex"/>
    <property type="evidence" value="ECO:0007669"/>
    <property type="project" value="InterPro"/>
</dbReference>
<dbReference type="Pfam" id="PF01061">
    <property type="entry name" value="ABC2_membrane"/>
    <property type="match status" value="1"/>
</dbReference>
<feature type="transmembrane region" description="Helical" evidence="8">
    <location>
        <begin position="126"/>
        <end position="152"/>
    </location>
</feature>
<evidence type="ECO:0000256" key="7">
    <source>
        <dbReference type="ARBA" id="ARBA00023136"/>
    </source>
</evidence>
<feature type="transmembrane region" description="Helical" evidence="8">
    <location>
        <begin position="84"/>
        <end position="105"/>
    </location>
</feature>
<gene>
    <name evidence="10" type="ORF">SAMN05421759_1286</name>
</gene>
<evidence type="ECO:0000313" key="10">
    <source>
        <dbReference type="EMBL" id="SIT17935.1"/>
    </source>
</evidence>
<feature type="transmembrane region" description="Helical" evidence="8">
    <location>
        <begin position="164"/>
        <end position="182"/>
    </location>
</feature>
<sequence>MQHAVPPSAPPALPGPAAITAHPAPLAATARAIGALTLREMATRYGRNPGGYLWAVLEPAAGIAFLCVVFQAGFRAPPLGHSFALFYATGVLPFLAFTTTAMAVAQALNRSRPLLAYPRVSFLDALVANFLLAALTQLVVAALILGGIVLFLAPEARLDPGPLALSYAMTLALGAGMGAALCGPITRAPLWQSVWSVATRPLILVSGVILLHDRLPDPWRGWLEWNPLTHVTGAARAGVYAGYDAPYLAPGFVFAVAGVLGLLGLLYLRAAHRDILDR</sequence>
<dbReference type="STRING" id="633194.SAMN05421759_1286"/>
<accession>A0A1N7Q521</accession>
<evidence type="ECO:0000256" key="3">
    <source>
        <dbReference type="ARBA" id="ARBA00022448"/>
    </source>
</evidence>
<feature type="transmembrane region" description="Helical" evidence="8">
    <location>
        <begin position="51"/>
        <end position="72"/>
    </location>
</feature>
<evidence type="ECO:0000256" key="8">
    <source>
        <dbReference type="SAM" id="Phobius"/>
    </source>
</evidence>
<evidence type="ECO:0000256" key="6">
    <source>
        <dbReference type="ARBA" id="ARBA00022989"/>
    </source>
</evidence>
<protein>
    <submittedName>
        <fullName evidence="10">Capsular polysaccharide transport system permease protein</fullName>
    </submittedName>
</protein>
<evidence type="ECO:0000259" key="9">
    <source>
        <dbReference type="Pfam" id="PF01061"/>
    </source>
</evidence>
<keyword evidence="6 8" id="KW-1133">Transmembrane helix</keyword>
<dbReference type="InterPro" id="IPR000412">
    <property type="entry name" value="ABC_2_transport"/>
</dbReference>
<dbReference type="InterPro" id="IPR013525">
    <property type="entry name" value="ABC2_TM"/>
</dbReference>
<dbReference type="RefSeq" id="WP_083950753.1">
    <property type="nucleotide sequence ID" value="NZ_FTOQ01000028.1"/>
</dbReference>
<keyword evidence="5 8" id="KW-0812">Transmembrane</keyword>
<dbReference type="AlphaFoldDB" id="A0A1N7Q521"/>
<comment type="subcellular location">
    <subcellularLocation>
        <location evidence="1">Cell inner membrane</location>
        <topology evidence="1">Multi-pass membrane protein</topology>
    </subcellularLocation>
</comment>
<reference evidence="11" key="1">
    <citation type="submission" date="2017-01" db="EMBL/GenBank/DDBJ databases">
        <authorList>
            <person name="Varghese N."/>
            <person name="Submissions S."/>
        </authorList>
    </citation>
    <scope>NUCLEOTIDE SEQUENCE [LARGE SCALE GENOMIC DNA]</scope>
    <source>
        <strain evidence="11">DSM 29430</strain>
    </source>
</reference>
<dbReference type="GO" id="GO:0140359">
    <property type="term" value="F:ABC-type transporter activity"/>
    <property type="evidence" value="ECO:0007669"/>
    <property type="project" value="InterPro"/>
</dbReference>
<name>A0A1N7Q521_9RHOB</name>
<feature type="transmembrane region" description="Helical" evidence="8">
    <location>
        <begin position="247"/>
        <end position="268"/>
    </location>
</feature>
<feature type="domain" description="ABC-2 type transporter transmembrane" evidence="9">
    <location>
        <begin position="33"/>
        <end position="239"/>
    </location>
</feature>
<organism evidence="10 11">
    <name type="scientific">Roseivivax lentus</name>
    <dbReference type="NCBI Taxonomy" id="633194"/>
    <lineage>
        <taxon>Bacteria</taxon>
        <taxon>Pseudomonadati</taxon>
        <taxon>Pseudomonadota</taxon>
        <taxon>Alphaproteobacteria</taxon>
        <taxon>Rhodobacterales</taxon>
        <taxon>Roseobacteraceae</taxon>
        <taxon>Roseivivax</taxon>
    </lineage>
</organism>
<dbReference type="PANTHER" id="PTHR30413:SF8">
    <property type="entry name" value="TRANSPORT PERMEASE PROTEIN"/>
    <property type="match status" value="1"/>
</dbReference>
<feature type="transmembrane region" description="Helical" evidence="8">
    <location>
        <begin position="194"/>
        <end position="212"/>
    </location>
</feature>
<keyword evidence="11" id="KW-1185">Reference proteome</keyword>
<evidence type="ECO:0000256" key="4">
    <source>
        <dbReference type="ARBA" id="ARBA00022475"/>
    </source>
</evidence>
<evidence type="ECO:0000256" key="2">
    <source>
        <dbReference type="ARBA" id="ARBA00007783"/>
    </source>
</evidence>
<dbReference type="Proteomes" id="UP000186684">
    <property type="component" value="Unassembled WGS sequence"/>
</dbReference>
<dbReference type="EMBL" id="FTOQ01000028">
    <property type="protein sequence ID" value="SIT17935.1"/>
    <property type="molecule type" value="Genomic_DNA"/>
</dbReference>
<dbReference type="GO" id="GO:0015920">
    <property type="term" value="P:lipopolysaccharide transport"/>
    <property type="evidence" value="ECO:0007669"/>
    <property type="project" value="TreeGrafter"/>
</dbReference>
<dbReference type="PRINTS" id="PR00164">
    <property type="entry name" value="ABC2TRNSPORT"/>
</dbReference>
<dbReference type="OrthoDB" id="8479094at2"/>
<dbReference type="PANTHER" id="PTHR30413">
    <property type="entry name" value="INNER MEMBRANE TRANSPORT PERMEASE"/>
    <property type="match status" value="1"/>
</dbReference>
<evidence type="ECO:0000256" key="5">
    <source>
        <dbReference type="ARBA" id="ARBA00022692"/>
    </source>
</evidence>
<keyword evidence="4" id="KW-1003">Cell membrane</keyword>